<protein>
    <recommendedName>
        <fullName evidence="4">Circadian clock-controlled protein</fullName>
    </recommendedName>
</protein>
<keyword evidence="1" id="KW-0472">Membrane</keyword>
<dbReference type="Pfam" id="PF06585">
    <property type="entry name" value="JHBP"/>
    <property type="match status" value="1"/>
</dbReference>
<keyword evidence="1" id="KW-1133">Transmembrane helix</keyword>
<keyword evidence="1" id="KW-0812">Transmembrane</keyword>
<dbReference type="PANTHER" id="PTHR11008:SF18">
    <property type="entry name" value="BCDNA.GH05536-RELATED"/>
    <property type="match status" value="1"/>
</dbReference>
<feature type="transmembrane region" description="Helical" evidence="1">
    <location>
        <begin position="17"/>
        <end position="38"/>
    </location>
</feature>
<proteinExistence type="predicted"/>
<dbReference type="EMBL" id="JADYXP020000028">
    <property type="protein sequence ID" value="KAL0099262.1"/>
    <property type="molecule type" value="Genomic_DNA"/>
</dbReference>
<dbReference type="InterPro" id="IPR010562">
    <property type="entry name" value="Haemolymph_juvenile_hormone-bd"/>
</dbReference>
<dbReference type="PANTHER" id="PTHR11008">
    <property type="entry name" value="PROTEIN TAKEOUT-LIKE PROTEIN"/>
    <property type="match status" value="1"/>
</dbReference>
<accession>A0AAW2EBS5</accession>
<reference evidence="2 3" key="1">
    <citation type="submission" date="2023-03" db="EMBL/GenBank/DDBJ databases">
        <title>High recombination rates correlate with genetic variation in Cardiocondyla obscurior ants.</title>
        <authorList>
            <person name="Errbii M."/>
        </authorList>
    </citation>
    <scope>NUCLEOTIDE SEQUENCE [LARGE SCALE GENOMIC DNA]</scope>
    <source>
        <strain evidence="2">Alpha-2009</strain>
        <tissue evidence="2">Whole body</tissue>
    </source>
</reference>
<dbReference type="Proteomes" id="UP001430953">
    <property type="component" value="Unassembled WGS sequence"/>
</dbReference>
<keyword evidence="3" id="KW-1185">Reference proteome</keyword>
<evidence type="ECO:0008006" key="4">
    <source>
        <dbReference type="Google" id="ProtNLM"/>
    </source>
</evidence>
<evidence type="ECO:0000313" key="2">
    <source>
        <dbReference type="EMBL" id="KAL0099262.1"/>
    </source>
</evidence>
<sequence length="265" mass="30516">MRILDAYIYIYPVYKKIIYSLTLVSIAISLKSPIMSVLKLDIKISITSCKRDSDNYSACLKRYLEETWPQLIKGYPEINFPSLDPLYYKYGIIVFNSGEINAEVILSDTTATGLSRANFYDVRTHFLDNNFRLEIDVLVPQIIIEGEVKLNGTLGGIFRIADKAHFNVTADDVKATWDLTGRVVNDTWTVEHVRVLPTIKKLKVYFDDLFHGNKQFNDLAIIFVNEFWPALYRVMLPLTSNVWDPWLTGIVNNIFLNIPFSELFP</sequence>
<evidence type="ECO:0000313" key="3">
    <source>
        <dbReference type="Proteomes" id="UP001430953"/>
    </source>
</evidence>
<evidence type="ECO:0000256" key="1">
    <source>
        <dbReference type="SAM" id="Phobius"/>
    </source>
</evidence>
<dbReference type="SMART" id="SM00700">
    <property type="entry name" value="JHBP"/>
    <property type="match status" value="1"/>
</dbReference>
<organism evidence="2 3">
    <name type="scientific">Cardiocondyla obscurior</name>
    <dbReference type="NCBI Taxonomy" id="286306"/>
    <lineage>
        <taxon>Eukaryota</taxon>
        <taxon>Metazoa</taxon>
        <taxon>Ecdysozoa</taxon>
        <taxon>Arthropoda</taxon>
        <taxon>Hexapoda</taxon>
        <taxon>Insecta</taxon>
        <taxon>Pterygota</taxon>
        <taxon>Neoptera</taxon>
        <taxon>Endopterygota</taxon>
        <taxon>Hymenoptera</taxon>
        <taxon>Apocrita</taxon>
        <taxon>Aculeata</taxon>
        <taxon>Formicoidea</taxon>
        <taxon>Formicidae</taxon>
        <taxon>Myrmicinae</taxon>
        <taxon>Cardiocondyla</taxon>
    </lineage>
</organism>
<gene>
    <name evidence="2" type="ORF">PUN28_020084</name>
</gene>
<dbReference type="InterPro" id="IPR038606">
    <property type="entry name" value="To_sf"/>
</dbReference>
<dbReference type="AlphaFoldDB" id="A0AAW2EBS5"/>
<dbReference type="Gene3D" id="3.15.10.30">
    <property type="entry name" value="Haemolymph juvenile hormone binding protein"/>
    <property type="match status" value="1"/>
</dbReference>
<comment type="caution">
    <text evidence="2">The sequence shown here is derived from an EMBL/GenBank/DDBJ whole genome shotgun (WGS) entry which is preliminary data.</text>
</comment>
<dbReference type="GO" id="GO:0005615">
    <property type="term" value="C:extracellular space"/>
    <property type="evidence" value="ECO:0007669"/>
    <property type="project" value="TreeGrafter"/>
</dbReference>
<name>A0AAW2EBS5_9HYME</name>